<dbReference type="RefSeq" id="WP_402378238.1">
    <property type="nucleotide sequence ID" value="NZ_JBIUYY010000002.1"/>
</dbReference>
<evidence type="ECO:0000313" key="3">
    <source>
        <dbReference type="Proteomes" id="UP001617351"/>
    </source>
</evidence>
<feature type="region of interest" description="Disordered" evidence="1">
    <location>
        <begin position="108"/>
        <end position="128"/>
    </location>
</feature>
<reference evidence="2 3" key="1">
    <citation type="submission" date="2024-10" db="EMBL/GenBank/DDBJ databases">
        <title>The Natural Products Discovery Center: Release of the First 8490 Sequenced Strains for Exploring Actinobacteria Biosynthetic Diversity.</title>
        <authorList>
            <person name="Kalkreuter E."/>
            <person name="Kautsar S.A."/>
            <person name="Yang D."/>
            <person name="Bader C.D."/>
            <person name="Teijaro C.N."/>
            <person name="Fluegel L."/>
            <person name="Davis C.M."/>
            <person name="Simpson J.R."/>
            <person name="Lauterbach L."/>
            <person name="Steele A.D."/>
            <person name="Gui C."/>
            <person name="Meng S."/>
            <person name="Li G."/>
            <person name="Viehrig K."/>
            <person name="Ye F."/>
            <person name="Su P."/>
            <person name="Kiefer A.F."/>
            <person name="Nichols A."/>
            <person name="Cepeda A.J."/>
            <person name="Yan W."/>
            <person name="Fan B."/>
            <person name="Jiang Y."/>
            <person name="Adhikari A."/>
            <person name="Zheng C.-J."/>
            <person name="Schuster L."/>
            <person name="Cowan T.M."/>
            <person name="Smanski M.J."/>
            <person name="Chevrette M.G."/>
            <person name="De Carvalho L.P.S."/>
            <person name="Shen B."/>
        </authorList>
    </citation>
    <scope>NUCLEOTIDE SEQUENCE [LARGE SCALE GENOMIC DNA]</scope>
    <source>
        <strain evidence="2 3">NPDC087220</strain>
    </source>
</reference>
<evidence type="ECO:0008006" key="4">
    <source>
        <dbReference type="Google" id="ProtNLM"/>
    </source>
</evidence>
<evidence type="ECO:0000313" key="2">
    <source>
        <dbReference type="EMBL" id="MFJ2820721.1"/>
    </source>
</evidence>
<name>A0ABW8EF70_STRT5</name>
<comment type="caution">
    <text evidence="2">The sequence shown here is derived from an EMBL/GenBank/DDBJ whole genome shotgun (WGS) entry which is preliminary data.</text>
</comment>
<dbReference type="EMBL" id="JBIUYY010000002">
    <property type="protein sequence ID" value="MFJ2820721.1"/>
    <property type="molecule type" value="Genomic_DNA"/>
</dbReference>
<dbReference type="Proteomes" id="UP001617351">
    <property type="component" value="Unassembled WGS sequence"/>
</dbReference>
<evidence type="ECO:0000256" key="1">
    <source>
        <dbReference type="SAM" id="MobiDB-lite"/>
    </source>
</evidence>
<protein>
    <recommendedName>
        <fullName evidence="4">Nuclear transport factor 2 family protein</fullName>
    </recommendedName>
</protein>
<gene>
    <name evidence="2" type="ORF">ACIO7M_06355</name>
</gene>
<organism evidence="2 3">
    <name type="scientific">Streptomyces toxytricini</name>
    <name type="common">Actinomyces toxytricini</name>
    <dbReference type="NCBI Taxonomy" id="67369"/>
    <lineage>
        <taxon>Bacteria</taxon>
        <taxon>Bacillati</taxon>
        <taxon>Actinomycetota</taxon>
        <taxon>Actinomycetes</taxon>
        <taxon>Kitasatosporales</taxon>
        <taxon>Streptomycetaceae</taxon>
        <taxon>Streptomyces</taxon>
    </lineage>
</organism>
<sequence>MERLDLMRLLAGEDEASKAALAALADGADHVVWEGVGLSSEDYARGYESRRRSCQRRGIETLGWERAVRLLREHAQPVRRGRITAVDGSWTFYLFLTEDGGELVACIGGRRPERRRPEAGRSAGQTSP</sequence>
<accession>A0ABW8EF70</accession>
<proteinExistence type="predicted"/>
<keyword evidence="3" id="KW-1185">Reference proteome</keyword>